<dbReference type="PROSITE" id="PS50060">
    <property type="entry name" value="MAM_2"/>
    <property type="match status" value="1"/>
</dbReference>
<feature type="region of interest" description="Disordered" evidence="3">
    <location>
        <begin position="648"/>
        <end position="681"/>
    </location>
</feature>
<feature type="domain" description="Sushi" evidence="7">
    <location>
        <begin position="106"/>
        <end position="160"/>
    </location>
</feature>
<feature type="compositionally biased region" description="Acidic residues" evidence="3">
    <location>
        <begin position="649"/>
        <end position="662"/>
    </location>
</feature>
<dbReference type="GeneID" id="109426006"/>
<keyword evidence="4" id="KW-0472">Membrane</keyword>
<dbReference type="Gene3D" id="4.10.410.20">
    <property type="match status" value="1"/>
</dbReference>
<dbReference type="InterPro" id="IPR000436">
    <property type="entry name" value="Sushi_SCR_CCP_dom"/>
</dbReference>
<keyword evidence="4" id="KW-0812">Transmembrane</keyword>
<sequence length="681" mass="74332">MFSHLSEVSILAVVALWLALEVSYVTGQVQYRLTPLRTGGWPMKQPQLKSGPECPTPYFRNGVAKPRQRNKMIRFTCASGFTLVGNMYSMCEKGRWDTPIPICIRSGCPDLTLVDNGQISYEYGQAAAMLFCSSGFQVAGPSKAYCNGTHWDRPLGNCRETGIGAETSCDFEAPDLCGWMNEATHDFDWKRSDGIVHPKALKTGPKFDHTTGTSLAGHFMMVDSVEQFTNETARLLSPMYPANYSQSACFSFFYHMYGDGVGTLSVYVRPASQQLDSFSVKDAIFSLKGNQRNVWNEGYFDLKPLSEEFQIVIEASLGLKAKSDIAIDDVSLLNGEDCRPKSDSEDDEVITPEVIPPDVSSDDNIFKLGSCENRCGVNVSSVVTIPDTSVNFVQCDCFEGCVDSKTCCPDYAERCVFNETAFSATTSTKIPTSTTETTRSTTTSTTPNITTSTSPSTTKSTTTSTKPTTTPTKPSTTSTTTQRSTTTSTEQAILSTSTKTTAKVSPSTTTTTKIYNLRPRTTTNKPFIVPMVRTRRPTTTSTTLPPSTTTEEIVMKMFPRFGDASNDELSMLELGDSKPNLARVFLFSGIGVVSFGCVILLVVLHIRRNSGANVLNRLKQKSKKNNFGSNEGFEDVRFLAADEHLDFSLPDDETGEAGEGEEGGGNGNGDAKQKVSKKGKK</sequence>
<evidence type="ECO:0000256" key="3">
    <source>
        <dbReference type="SAM" id="MobiDB-lite"/>
    </source>
</evidence>
<evidence type="ECO:0000256" key="4">
    <source>
        <dbReference type="SAM" id="Phobius"/>
    </source>
</evidence>
<dbReference type="SMART" id="SM00137">
    <property type="entry name" value="MAM"/>
    <property type="match status" value="1"/>
</dbReference>
<dbReference type="InterPro" id="IPR000998">
    <property type="entry name" value="MAM_dom"/>
</dbReference>
<feature type="chain" id="PRO_5046690460" evidence="5">
    <location>
        <begin position="28"/>
        <end position="681"/>
    </location>
</feature>
<reference evidence="9" key="2">
    <citation type="submission" date="2025-05" db="UniProtKB">
        <authorList>
            <consortium name="EnsemblMetazoa"/>
        </authorList>
    </citation>
    <scope>IDENTIFICATION</scope>
    <source>
        <strain evidence="9">Foshan</strain>
    </source>
</reference>
<keyword evidence="4" id="KW-1133">Transmembrane helix</keyword>
<feature type="signal peptide" evidence="5">
    <location>
        <begin position="1"/>
        <end position="27"/>
    </location>
</feature>
<evidence type="ECO:0000256" key="1">
    <source>
        <dbReference type="ARBA" id="ARBA00023157"/>
    </source>
</evidence>
<keyword evidence="2" id="KW-0768">Sushi</keyword>
<evidence type="ECO:0000256" key="5">
    <source>
        <dbReference type="SAM" id="SignalP"/>
    </source>
</evidence>
<keyword evidence="5" id="KW-0732">Signal</keyword>
<evidence type="ECO:0000313" key="10">
    <source>
        <dbReference type="Proteomes" id="UP000069940"/>
    </source>
</evidence>
<dbReference type="InterPro" id="IPR001212">
    <property type="entry name" value="Somatomedin_B_dom"/>
</dbReference>
<dbReference type="Gene3D" id="2.60.120.200">
    <property type="match status" value="1"/>
</dbReference>
<dbReference type="RefSeq" id="XP_029731802.1">
    <property type="nucleotide sequence ID" value="XM_029875942.2"/>
</dbReference>
<evidence type="ECO:0000259" key="6">
    <source>
        <dbReference type="PROSITE" id="PS50060"/>
    </source>
</evidence>
<dbReference type="SUPFAM" id="SSF90188">
    <property type="entry name" value="Somatomedin B domain"/>
    <property type="match status" value="1"/>
</dbReference>
<dbReference type="SUPFAM" id="SSF49899">
    <property type="entry name" value="Concanavalin A-like lectins/glucanases"/>
    <property type="match status" value="1"/>
</dbReference>
<evidence type="ECO:0000259" key="8">
    <source>
        <dbReference type="PROSITE" id="PS50958"/>
    </source>
</evidence>
<dbReference type="InterPro" id="IPR013320">
    <property type="entry name" value="ConA-like_dom_sf"/>
</dbReference>
<dbReference type="Pfam" id="PF00084">
    <property type="entry name" value="Sushi"/>
    <property type="match status" value="2"/>
</dbReference>
<evidence type="ECO:0000256" key="2">
    <source>
        <dbReference type="PROSITE-ProRule" id="PRU00302"/>
    </source>
</evidence>
<comment type="caution">
    <text evidence="2">Lacks conserved residue(s) required for the propagation of feature annotation.</text>
</comment>
<dbReference type="CDD" id="cd00033">
    <property type="entry name" value="CCP"/>
    <property type="match status" value="2"/>
</dbReference>
<dbReference type="Pfam" id="PF01033">
    <property type="entry name" value="Somatomedin_B"/>
    <property type="match status" value="1"/>
</dbReference>
<organism evidence="9 10">
    <name type="scientific">Aedes albopictus</name>
    <name type="common">Asian tiger mosquito</name>
    <name type="synonym">Stegomyia albopicta</name>
    <dbReference type="NCBI Taxonomy" id="7160"/>
    <lineage>
        <taxon>Eukaryota</taxon>
        <taxon>Metazoa</taxon>
        <taxon>Ecdysozoa</taxon>
        <taxon>Arthropoda</taxon>
        <taxon>Hexapoda</taxon>
        <taxon>Insecta</taxon>
        <taxon>Pterygota</taxon>
        <taxon>Neoptera</taxon>
        <taxon>Endopterygota</taxon>
        <taxon>Diptera</taxon>
        <taxon>Nematocera</taxon>
        <taxon>Culicoidea</taxon>
        <taxon>Culicidae</taxon>
        <taxon>Culicinae</taxon>
        <taxon>Aedini</taxon>
        <taxon>Aedes</taxon>
        <taxon>Stegomyia</taxon>
    </lineage>
</organism>
<protein>
    <submittedName>
        <fullName evidence="9">Uncharacterized protein</fullName>
    </submittedName>
</protein>
<dbReference type="SUPFAM" id="SSF57535">
    <property type="entry name" value="Complement control module/SCR domain"/>
    <property type="match status" value="2"/>
</dbReference>
<dbReference type="Proteomes" id="UP000069940">
    <property type="component" value="Unassembled WGS sequence"/>
</dbReference>
<dbReference type="InterPro" id="IPR035976">
    <property type="entry name" value="Sushi/SCR/CCP_sf"/>
</dbReference>
<dbReference type="PROSITE" id="PS00524">
    <property type="entry name" value="SMB_1"/>
    <property type="match status" value="1"/>
</dbReference>
<dbReference type="CDD" id="cd06263">
    <property type="entry name" value="MAM"/>
    <property type="match status" value="1"/>
</dbReference>
<dbReference type="PROSITE" id="PS50923">
    <property type="entry name" value="SUSHI"/>
    <property type="match status" value="2"/>
</dbReference>
<keyword evidence="10" id="KW-1185">Reference proteome</keyword>
<dbReference type="PROSITE" id="PS50958">
    <property type="entry name" value="SMB_2"/>
    <property type="match status" value="1"/>
</dbReference>
<dbReference type="InterPro" id="IPR051560">
    <property type="entry name" value="MAM_domain-containing"/>
</dbReference>
<dbReference type="PANTHER" id="PTHR23282:SF101">
    <property type="entry name" value="MAM DOMAIN-CONTAINING PROTEIN"/>
    <property type="match status" value="1"/>
</dbReference>
<dbReference type="SMART" id="SM00032">
    <property type="entry name" value="CCP"/>
    <property type="match status" value="2"/>
</dbReference>
<reference evidence="10" key="1">
    <citation type="journal article" date="2015" name="Proc. Natl. Acad. Sci. U.S.A.">
        <title>Genome sequence of the Asian Tiger mosquito, Aedes albopictus, reveals insights into its biology, genetics, and evolution.</title>
        <authorList>
            <person name="Chen X.G."/>
            <person name="Jiang X."/>
            <person name="Gu J."/>
            <person name="Xu M."/>
            <person name="Wu Y."/>
            <person name="Deng Y."/>
            <person name="Zhang C."/>
            <person name="Bonizzoni M."/>
            <person name="Dermauw W."/>
            <person name="Vontas J."/>
            <person name="Armbruster P."/>
            <person name="Huang X."/>
            <person name="Yang Y."/>
            <person name="Zhang H."/>
            <person name="He W."/>
            <person name="Peng H."/>
            <person name="Liu Y."/>
            <person name="Wu K."/>
            <person name="Chen J."/>
            <person name="Lirakis M."/>
            <person name="Topalis P."/>
            <person name="Van Leeuwen T."/>
            <person name="Hall A.B."/>
            <person name="Jiang X."/>
            <person name="Thorpe C."/>
            <person name="Mueller R.L."/>
            <person name="Sun C."/>
            <person name="Waterhouse R.M."/>
            <person name="Yan G."/>
            <person name="Tu Z.J."/>
            <person name="Fang X."/>
            <person name="James A.A."/>
        </authorList>
    </citation>
    <scope>NUCLEOTIDE SEQUENCE [LARGE SCALE GENOMIC DNA]</scope>
    <source>
        <strain evidence="10">Foshan</strain>
    </source>
</reference>
<dbReference type="PANTHER" id="PTHR23282">
    <property type="entry name" value="APICAL ENDOSOMAL GLYCOPROTEIN PRECURSOR"/>
    <property type="match status" value="1"/>
</dbReference>
<dbReference type="Gene3D" id="2.10.70.10">
    <property type="entry name" value="Complement Module, domain 1"/>
    <property type="match status" value="2"/>
</dbReference>
<feature type="domain" description="SMB" evidence="8">
    <location>
        <begin position="367"/>
        <end position="421"/>
    </location>
</feature>
<keyword evidence="1" id="KW-1015">Disulfide bond</keyword>
<accession>A0ABM1YGK0</accession>
<feature type="domain" description="MAM" evidence="6">
    <location>
        <begin position="167"/>
        <end position="340"/>
    </location>
</feature>
<name>A0ABM1YGK0_AEDAL</name>
<feature type="region of interest" description="Disordered" evidence="3">
    <location>
        <begin position="427"/>
        <end position="510"/>
    </location>
</feature>
<dbReference type="EnsemblMetazoa" id="AALFPA23_008925.R12222">
    <property type="protein sequence ID" value="AALFPA23_008925.P12222"/>
    <property type="gene ID" value="AALFPA23_008925"/>
</dbReference>
<proteinExistence type="predicted"/>
<feature type="domain" description="Sushi" evidence="7">
    <location>
        <begin position="52"/>
        <end position="105"/>
    </location>
</feature>
<dbReference type="InterPro" id="IPR036024">
    <property type="entry name" value="Somatomedin_B-like_dom_sf"/>
</dbReference>
<evidence type="ECO:0000259" key="7">
    <source>
        <dbReference type="PROSITE" id="PS50923"/>
    </source>
</evidence>
<evidence type="ECO:0000313" key="9">
    <source>
        <dbReference type="EnsemblMetazoa" id="AALFPA23_008925.P12222"/>
    </source>
</evidence>
<feature type="transmembrane region" description="Helical" evidence="4">
    <location>
        <begin position="584"/>
        <end position="604"/>
    </location>
</feature>
<dbReference type="Pfam" id="PF00629">
    <property type="entry name" value="MAM"/>
    <property type="match status" value="1"/>
</dbReference>